<dbReference type="EMBL" id="CP032125">
    <property type="protein sequence ID" value="AXX97184.1"/>
    <property type="molecule type" value="Genomic_DNA"/>
</dbReference>
<organism evidence="5 6">
    <name type="scientific">Profundibacter amoris</name>
    <dbReference type="NCBI Taxonomy" id="2171755"/>
    <lineage>
        <taxon>Bacteria</taxon>
        <taxon>Pseudomonadati</taxon>
        <taxon>Pseudomonadota</taxon>
        <taxon>Alphaproteobacteria</taxon>
        <taxon>Rhodobacterales</taxon>
        <taxon>Paracoccaceae</taxon>
        <taxon>Profundibacter</taxon>
    </lineage>
</organism>
<dbReference type="SUPFAM" id="SSF53697">
    <property type="entry name" value="SIS domain"/>
    <property type="match status" value="1"/>
</dbReference>
<evidence type="ECO:0000256" key="3">
    <source>
        <dbReference type="ARBA" id="ARBA00023163"/>
    </source>
</evidence>
<name>A0A347UEA6_9RHOB</name>
<dbReference type="Pfam" id="PF01380">
    <property type="entry name" value="SIS"/>
    <property type="match status" value="1"/>
</dbReference>
<dbReference type="GO" id="GO:0003700">
    <property type="term" value="F:DNA-binding transcription factor activity"/>
    <property type="evidence" value="ECO:0007669"/>
    <property type="project" value="InterPro"/>
</dbReference>
<evidence type="ECO:0000313" key="5">
    <source>
        <dbReference type="EMBL" id="AXX97184.1"/>
    </source>
</evidence>
<keyword evidence="3" id="KW-0804">Transcription</keyword>
<evidence type="ECO:0000256" key="2">
    <source>
        <dbReference type="ARBA" id="ARBA00023125"/>
    </source>
</evidence>
<dbReference type="GO" id="GO:1901135">
    <property type="term" value="P:carbohydrate derivative metabolic process"/>
    <property type="evidence" value="ECO:0007669"/>
    <property type="project" value="InterPro"/>
</dbReference>
<dbReference type="Proteomes" id="UP000261704">
    <property type="component" value="Chromosome"/>
</dbReference>
<dbReference type="PROSITE" id="PS51071">
    <property type="entry name" value="HTH_RPIR"/>
    <property type="match status" value="1"/>
</dbReference>
<reference evidence="5 6" key="1">
    <citation type="submission" date="2018-09" db="EMBL/GenBank/DDBJ databases">
        <title>Profundibacter amoris BAR1 gen. nov., sp. nov., a new member of the Roseobacter clade isolated at Lokis Castle Vent Field on the Arctic Mid-Oceanic Ridge.</title>
        <authorList>
            <person name="Le Moine Bauer S."/>
            <person name="Sjoeberg A.G."/>
            <person name="L'Haridon S."/>
            <person name="Stokke R."/>
            <person name="Roalkvam I."/>
            <person name="Steen I.H."/>
            <person name="Dahle H."/>
        </authorList>
    </citation>
    <scope>NUCLEOTIDE SEQUENCE [LARGE SCALE GENOMIC DNA]</scope>
    <source>
        <strain evidence="5 6">BAR1</strain>
    </source>
</reference>
<evidence type="ECO:0000313" key="6">
    <source>
        <dbReference type="Proteomes" id="UP000261704"/>
    </source>
</evidence>
<gene>
    <name evidence="5" type="ORF">BAR1_04095</name>
</gene>
<dbReference type="InterPro" id="IPR036388">
    <property type="entry name" value="WH-like_DNA-bd_sf"/>
</dbReference>
<dbReference type="CDD" id="cd05013">
    <property type="entry name" value="SIS_RpiR"/>
    <property type="match status" value="1"/>
</dbReference>
<evidence type="ECO:0000256" key="1">
    <source>
        <dbReference type="ARBA" id="ARBA00023015"/>
    </source>
</evidence>
<dbReference type="OrthoDB" id="3574600at2"/>
<keyword evidence="1" id="KW-0805">Transcription regulation</keyword>
<dbReference type="Gene3D" id="1.10.10.10">
    <property type="entry name" value="Winged helix-like DNA-binding domain superfamily/Winged helix DNA-binding domain"/>
    <property type="match status" value="1"/>
</dbReference>
<dbReference type="Gene3D" id="3.40.50.10490">
    <property type="entry name" value="Glucose-6-phosphate isomerase like protein, domain 1"/>
    <property type="match status" value="1"/>
</dbReference>
<dbReference type="SUPFAM" id="SSF46689">
    <property type="entry name" value="Homeodomain-like"/>
    <property type="match status" value="1"/>
</dbReference>
<dbReference type="InterPro" id="IPR000281">
    <property type="entry name" value="HTH_RpiR"/>
</dbReference>
<accession>A0A347UEA6</accession>
<dbReference type="RefSeq" id="WP_118941842.1">
    <property type="nucleotide sequence ID" value="NZ_CP032125.1"/>
</dbReference>
<evidence type="ECO:0000259" key="4">
    <source>
        <dbReference type="PROSITE" id="PS51071"/>
    </source>
</evidence>
<dbReference type="GO" id="GO:0097367">
    <property type="term" value="F:carbohydrate derivative binding"/>
    <property type="evidence" value="ECO:0007669"/>
    <property type="project" value="InterPro"/>
</dbReference>
<dbReference type="InterPro" id="IPR009057">
    <property type="entry name" value="Homeodomain-like_sf"/>
</dbReference>
<keyword evidence="6" id="KW-1185">Reference proteome</keyword>
<keyword evidence="2" id="KW-0238">DNA-binding</keyword>
<dbReference type="InterPro" id="IPR046348">
    <property type="entry name" value="SIS_dom_sf"/>
</dbReference>
<dbReference type="InterPro" id="IPR047640">
    <property type="entry name" value="RpiR-like"/>
</dbReference>
<dbReference type="InterPro" id="IPR035472">
    <property type="entry name" value="RpiR-like_SIS"/>
</dbReference>
<dbReference type="KEGG" id="pamo:BAR1_04095"/>
<dbReference type="AlphaFoldDB" id="A0A347UEA6"/>
<dbReference type="GO" id="GO:0003677">
    <property type="term" value="F:DNA binding"/>
    <property type="evidence" value="ECO:0007669"/>
    <property type="project" value="UniProtKB-KW"/>
</dbReference>
<sequence length="290" mass="32665">MTDPSGTVADRLQSAFEQLTRAERQLADSILENYPVSGLGTITTVAAGAQVSTPTVARMVQKLGYKGFPEFQAALRHELEAKITGPIDKFDTWAEQAPVGHILNRFAEAVNSNIRQTLAQVDTACFDQSCVLLADPARAVYVVGGRITRSLADYFFLHMQVIRPNVTHIQSISNAWPHYLLDIKEGDVVVVFDIRRYENSTLKLAEMARERGAQIVLFTDQWRSPVAKFSEHVFSSRIVVPSAWDSLVAPMVLLETLIAEVQEQSWGETRPRMEALEEMFDRTRFFRKFT</sequence>
<dbReference type="PANTHER" id="PTHR30514">
    <property type="entry name" value="GLUCOKINASE"/>
    <property type="match status" value="1"/>
</dbReference>
<proteinExistence type="predicted"/>
<dbReference type="Pfam" id="PF01418">
    <property type="entry name" value="HTH_6"/>
    <property type="match status" value="1"/>
</dbReference>
<feature type="domain" description="HTH rpiR-type" evidence="4">
    <location>
        <begin position="6"/>
        <end position="82"/>
    </location>
</feature>
<dbReference type="InterPro" id="IPR001347">
    <property type="entry name" value="SIS_dom"/>
</dbReference>
<dbReference type="PANTHER" id="PTHR30514:SF18">
    <property type="entry name" value="RPIR-FAMILY TRANSCRIPTIONAL REGULATOR"/>
    <property type="match status" value="1"/>
</dbReference>
<protein>
    <submittedName>
        <fullName evidence="5">MurR/RpiR family transcriptional regulator</fullName>
    </submittedName>
</protein>